<proteinExistence type="predicted"/>
<dbReference type="Pfam" id="PF14023">
    <property type="entry name" value="Bestrophin-like"/>
    <property type="match status" value="1"/>
</dbReference>
<name>A0A4R3M0L1_9HYPH</name>
<reference evidence="2 3" key="1">
    <citation type="submission" date="2019-03" db="EMBL/GenBank/DDBJ databases">
        <title>Genomic Encyclopedia of Type Strains, Phase IV (KMG-IV): sequencing the most valuable type-strain genomes for metagenomic binning, comparative biology and taxonomic classification.</title>
        <authorList>
            <person name="Goeker M."/>
        </authorList>
    </citation>
    <scope>NUCLEOTIDE SEQUENCE [LARGE SCALE GENOMIC DNA]</scope>
    <source>
        <strain evidence="2 3">DSM 9035</strain>
    </source>
</reference>
<gene>
    <name evidence="2" type="ORF">EDC64_10237</name>
</gene>
<sequence length="257" mass="27582">MDTWVIAISSFGGMFGGGLAAIFIARGLAAHHVSAKTQDTVKLGVGMVAAMASLILGLMTASVKGNFDQTDKDVHTYALNIQSLAVDLHHYGPPACHAQVLLGDYTRAVVRETWPDGPDLPARASQARSGEILLLIDTIVRNFTPDTPILQEVRSAAMGDLRSILTTRWTVSEDAITVVPTAFIVVLVVWLSLIFVSFGLFAPPNRVVVISFFLCAISIAGALFLIMEMSGPFDGMIKVQPKPMVQVIQSIDDNGCK</sequence>
<dbReference type="EMBL" id="SMAI01000002">
    <property type="protein sequence ID" value="TCT06560.1"/>
    <property type="molecule type" value="Genomic_DNA"/>
</dbReference>
<protein>
    <submittedName>
        <fullName evidence="2">Uncharacterized protein DUF4239</fullName>
    </submittedName>
</protein>
<organism evidence="2 3">
    <name type="scientific">Aquabacter spiritensis</name>
    <dbReference type="NCBI Taxonomy" id="933073"/>
    <lineage>
        <taxon>Bacteria</taxon>
        <taxon>Pseudomonadati</taxon>
        <taxon>Pseudomonadota</taxon>
        <taxon>Alphaproteobacteria</taxon>
        <taxon>Hyphomicrobiales</taxon>
        <taxon>Xanthobacteraceae</taxon>
        <taxon>Aquabacter</taxon>
    </lineage>
</organism>
<feature type="transmembrane region" description="Helical" evidence="1">
    <location>
        <begin position="175"/>
        <end position="200"/>
    </location>
</feature>
<dbReference type="AlphaFoldDB" id="A0A4R3M0L1"/>
<accession>A0A4R3M0L1</accession>
<dbReference type="Proteomes" id="UP000294664">
    <property type="component" value="Unassembled WGS sequence"/>
</dbReference>
<keyword evidence="1" id="KW-0812">Transmembrane</keyword>
<dbReference type="OrthoDB" id="4760162at2"/>
<keyword evidence="1" id="KW-1133">Transmembrane helix</keyword>
<evidence type="ECO:0000256" key="1">
    <source>
        <dbReference type="SAM" id="Phobius"/>
    </source>
</evidence>
<feature type="transmembrane region" description="Helical" evidence="1">
    <location>
        <begin position="6"/>
        <end position="29"/>
    </location>
</feature>
<keyword evidence="3" id="KW-1185">Reference proteome</keyword>
<dbReference type="InterPro" id="IPR025333">
    <property type="entry name" value="DUF4239"/>
</dbReference>
<evidence type="ECO:0000313" key="2">
    <source>
        <dbReference type="EMBL" id="TCT06560.1"/>
    </source>
</evidence>
<keyword evidence="1" id="KW-0472">Membrane</keyword>
<comment type="caution">
    <text evidence="2">The sequence shown here is derived from an EMBL/GenBank/DDBJ whole genome shotgun (WGS) entry which is preliminary data.</text>
</comment>
<feature type="transmembrane region" description="Helical" evidence="1">
    <location>
        <begin position="41"/>
        <end position="63"/>
    </location>
</feature>
<feature type="transmembrane region" description="Helical" evidence="1">
    <location>
        <begin position="207"/>
        <end position="227"/>
    </location>
</feature>
<dbReference type="RefSeq" id="WP_132030058.1">
    <property type="nucleotide sequence ID" value="NZ_SMAI01000002.1"/>
</dbReference>
<evidence type="ECO:0000313" key="3">
    <source>
        <dbReference type="Proteomes" id="UP000294664"/>
    </source>
</evidence>